<sequence length="59" mass="6890">MLRYKVVETSTVTDEALEQILNEWSAMGWQLDGIHFAMRDGSRRPAMAFVLFTRREEQA</sequence>
<evidence type="ECO:0000313" key="1">
    <source>
        <dbReference type="EMBL" id="UWZ79807.1"/>
    </source>
</evidence>
<organism evidence="1 2">
    <name type="scientific">Geoalkalibacter halelectricus</name>
    <dbReference type="NCBI Taxonomy" id="2847045"/>
    <lineage>
        <taxon>Bacteria</taxon>
        <taxon>Pseudomonadati</taxon>
        <taxon>Thermodesulfobacteriota</taxon>
        <taxon>Desulfuromonadia</taxon>
        <taxon>Desulfuromonadales</taxon>
        <taxon>Geoalkalibacteraceae</taxon>
        <taxon>Geoalkalibacter</taxon>
    </lineage>
</organism>
<evidence type="ECO:0000313" key="2">
    <source>
        <dbReference type="Proteomes" id="UP001060414"/>
    </source>
</evidence>
<keyword evidence="2" id="KW-1185">Reference proteome</keyword>
<dbReference type="EMBL" id="CP092109">
    <property type="protein sequence ID" value="UWZ79807.1"/>
    <property type="molecule type" value="Genomic_DNA"/>
</dbReference>
<proteinExistence type="predicted"/>
<accession>A0ABY5ZPC2</accession>
<reference evidence="1" key="1">
    <citation type="journal article" date="2022" name="Environ. Microbiol.">
        <title>Geoalkalibacter halelectricus SAP #1 sp. nov. possessing extracellular electron transfer and mineral#reducing capabilities from a haloalkaline environment.</title>
        <authorList>
            <person name="Yadav S."/>
            <person name="Singh R."/>
            <person name="Sundharam S.S."/>
            <person name="Chaudhary S."/>
            <person name="Krishnamurthi S."/>
            <person name="Patil S.A."/>
        </authorList>
    </citation>
    <scope>NUCLEOTIDE SEQUENCE</scope>
    <source>
        <strain evidence="1">SAP-1</strain>
    </source>
</reference>
<name>A0ABY5ZPC2_9BACT</name>
<protein>
    <submittedName>
        <fullName evidence="1">DUF4177 domain-containing protein</fullName>
    </submittedName>
</protein>
<dbReference type="RefSeq" id="WP_260748158.1">
    <property type="nucleotide sequence ID" value="NZ_CP092109.1"/>
</dbReference>
<gene>
    <name evidence="1" type="ORF">L9S41_00060</name>
</gene>
<dbReference type="Proteomes" id="UP001060414">
    <property type="component" value="Chromosome"/>
</dbReference>